<keyword evidence="3" id="KW-1133">Transmembrane helix</keyword>
<comment type="similarity">
    <text evidence="2">Belongs to the TULIP P47 family.</text>
</comment>
<feature type="transmembrane region" description="Helical" evidence="3">
    <location>
        <begin position="441"/>
        <end position="462"/>
    </location>
</feature>
<dbReference type="OrthoDB" id="2082394at2"/>
<evidence type="ECO:0000313" key="5">
    <source>
        <dbReference type="EMBL" id="OPH56036.1"/>
    </source>
</evidence>
<dbReference type="RefSeq" id="WP_079414541.1">
    <property type="nucleotide sequence ID" value="NZ_MBTG01000018.1"/>
</dbReference>
<keyword evidence="3" id="KW-0472">Membrane</keyword>
<name>A0A1V4HHJ8_9BACL</name>
<dbReference type="EMBL" id="MBTG01000018">
    <property type="protein sequence ID" value="OPH56036.1"/>
    <property type="molecule type" value="Genomic_DNA"/>
</dbReference>
<protein>
    <recommendedName>
        <fullName evidence="4">Protein OrfX2/OrfX3/P47 domain-containing protein</fullName>
    </recommendedName>
</protein>
<accession>A0A1V4HHJ8</accession>
<organism evidence="5 6">
    <name type="scientific">Paenibacillus ferrarius</name>
    <dbReference type="NCBI Taxonomy" id="1469647"/>
    <lineage>
        <taxon>Bacteria</taxon>
        <taxon>Bacillati</taxon>
        <taxon>Bacillota</taxon>
        <taxon>Bacilli</taxon>
        <taxon>Bacillales</taxon>
        <taxon>Paenibacillaceae</taxon>
        <taxon>Paenibacillus</taxon>
    </lineage>
</organism>
<dbReference type="InterPro" id="IPR010567">
    <property type="entry name" value="OrfX2/OrfX3/P47"/>
</dbReference>
<proteinExistence type="inferred from homology"/>
<evidence type="ECO:0000259" key="4">
    <source>
        <dbReference type="Pfam" id="PF06597"/>
    </source>
</evidence>
<feature type="transmembrane region" description="Helical" evidence="3">
    <location>
        <begin position="411"/>
        <end position="434"/>
    </location>
</feature>
<comment type="caution">
    <text evidence="5">The sequence shown here is derived from an EMBL/GenBank/DDBJ whole genome shotgun (WGS) entry which is preliminary data.</text>
</comment>
<keyword evidence="1" id="KW-0843">Virulence</keyword>
<gene>
    <name evidence="5" type="ORF">BC351_29555</name>
</gene>
<keyword evidence="6" id="KW-1185">Reference proteome</keyword>
<evidence type="ECO:0000256" key="3">
    <source>
        <dbReference type="SAM" id="Phobius"/>
    </source>
</evidence>
<evidence type="ECO:0000313" key="6">
    <source>
        <dbReference type="Proteomes" id="UP000190626"/>
    </source>
</evidence>
<keyword evidence="3" id="KW-0812">Transmembrane</keyword>
<feature type="domain" description="Protein OrfX2/OrfX3/P47" evidence="4">
    <location>
        <begin position="51"/>
        <end position="511"/>
    </location>
</feature>
<dbReference type="Proteomes" id="UP000190626">
    <property type="component" value="Unassembled WGS sequence"/>
</dbReference>
<reference evidence="6" key="1">
    <citation type="submission" date="2016-07" db="EMBL/GenBank/DDBJ databases">
        <authorList>
            <person name="Florea S."/>
            <person name="Webb J.S."/>
            <person name="Jaromczyk J."/>
            <person name="Schardl C.L."/>
        </authorList>
    </citation>
    <scope>NUCLEOTIDE SEQUENCE [LARGE SCALE GENOMIC DNA]</scope>
    <source>
        <strain evidence="6">CY1</strain>
    </source>
</reference>
<sequence length="517" mass="56239">MVNTTVLSSRSMPISFTLPHLNEKLRIEQGINDVSMLLSSDKSVSTVVADTLGWDTVYAIRVPDINNAIVAKKASPKTFTQTTTDPDYGIEVSIDGEFGDWAISRGGDGQNLHMKIPITKGTYTTPNKTYSLNNCNAVINIKLAYFPNQIPQSVSEVGSKHDLKLKTDHTDEEPIVFLVSFLFPHGADKPASDALLQGAFRDWFNANIKKFEHIFSTVNINLHTEDIKWLKPTYTSYAYSDNPDPDESFFAVLCMTDGRSGKGLTHALSPSAIAPDSRASFLISRSLFLEKSMLPGVPTVFVDSSVDNFQLINGKTEVSNKDGVILKIKPIKYGAIYYTPYAESFNISVNEHEIITKIKARIVFSPGIEAVVSTTTYQTIELVNKPDGTQTIGFKASRPTESMHTIETATWVIVTTAIVGLIATVYASLVGYVVGDLTIKLIVCTIAIFVGVLITLLLSVVLQTIAKGVAESMPSINPVIQAATGPIVWPTAKTEFKLTSAQLNGALQFGGDPGFAL</sequence>
<dbReference type="Pfam" id="PF06597">
    <property type="entry name" value="Clostridium_P47"/>
    <property type="match status" value="1"/>
</dbReference>
<evidence type="ECO:0000256" key="2">
    <source>
        <dbReference type="ARBA" id="ARBA00035010"/>
    </source>
</evidence>
<dbReference type="STRING" id="1469647.BC351_29555"/>
<dbReference type="AlphaFoldDB" id="A0A1V4HHJ8"/>
<evidence type="ECO:0000256" key="1">
    <source>
        <dbReference type="ARBA" id="ARBA00023026"/>
    </source>
</evidence>